<evidence type="ECO:0000313" key="1">
    <source>
        <dbReference type="EMBL" id="NWU94577.1"/>
    </source>
</evidence>
<evidence type="ECO:0000313" key="2">
    <source>
        <dbReference type="Proteomes" id="UP000544127"/>
    </source>
</evidence>
<organism evidence="1 2">
    <name type="scientific">Upupa epops</name>
    <name type="common">Eurasian hoopoe</name>
    <dbReference type="NCBI Taxonomy" id="57439"/>
    <lineage>
        <taxon>Eukaryota</taxon>
        <taxon>Metazoa</taxon>
        <taxon>Chordata</taxon>
        <taxon>Craniata</taxon>
        <taxon>Vertebrata</taxon>
        <taxon>Euteleostomi</taxon>
        <taxon>Archelosauria</taxon>
        <taxon>Archosauria</taxon>
        <taxon>Dinosauria</taxon>
        <taxon>Saurischia</taxon>
        <taxon>Theropoda</taxon>
        <taxon>Coelurosauria</taxon>
        <taxon>Aves</taxon>
        <taxon>Neognathae</taxon>
        <taxon>Neoaves</taxon>
        <taxon>Telluraves</taxon>
        <taxon>Coraciimorphae</taxon>
        <taxon>Bucerotiformes</taxon>
        <taxon>Upupidae</taxon>
        <taxon>Upupa</taxon>
    </lineage>
</organism>
<dbReference type="EMBL" id="VZRI01006623">
    <property type="protein sequence ID" value="NWU94577.1"/>
    <property type="molecule type" value="Genomic_DNA"/>
</dbReference>
<comment type="caution">
    <text evidence="1">The sequence shown here is derived from an EMBL/GenBank/DDBJ whole genome shotgun (WGS) entry which is preliminary data.</text>
</comment>
<feature type="non-terminal residue" evidence="1">
    <location>
        <position position="119"/>
    </location>
</feature>
<protein>
    <submittedName>
        <fullName evidence="1">CFA47 protein</fullName>
    </submittedName>
</protein>
<accession>A0A7K6AYA6</accession>
<dbReference type="PANTHER" id="PTHR45912">
    <property type="entry name" value="CILIA- AND FLAGELLA-ASSOCIATED PROTEIN 47"/>
    <property type="match status" value="1"/>
</dbReference>
<feature type="non-terminal residue" evidence="1">
    <location>
        <position position="1"/>
    </location>
</feature>
<dbReference type="OrthoDB" id="10060824at2759"/>
<dbReference type="GO" id="GO:0007288">
    <property type="term" value="P:sperm axoneme assembly"/>
    <property type="evidence" value="ECO:0007669"/>
    <property type="project" value="TreeGrafter"/>
</dbReference>
<dbReference type="GO" id="GO:0005929">
    <property type="term" value="C:cilium"/>
    <property type="evidence" value="ECO:0007669"/>
    <property type="project" value="TreeGrafter"/>
</dbReference>
<reference evidence="1 2" key="1">
    <citation type="submission" date="2019-09" db="EMBL/GenBank/DDBJ databases">
        <title>Bird 10,000 Genomes (B10K) Project - Family phase.</title>
        <authorList>
            <person name="Zhang G."/>
        </authorList>
    </citation>
    <scope>NUCLEOTIDE SEQUENCE [LARGE SCALE GENOMIC DNA]</scope>
    <source>
        <strain evidence="1">B10K-DU-012-37</strain>
    </source>
</reference>
<name>A0A7K6AYA6_UPUEP</name>
<sequence>LQGNPSRYPIALRGTVKSPELNFDPPFLMLTPVPLGVEAEVAVRILPRDYLRPSRIHAELPEVELGDGERICPFSIQFPEGQDPGLSADAQNEELLCCVSFRSSRPLSFMGSVVFIDGE</sequence>
<dbReference type="Proteomes" id="UP000544127">
    <property type="component" value="Unassembled WGS sequence"/>
</dbReference>
<proteinExistence type="predicted"/>
<dbReference type="AlphaFoldDB" id="A0A7K6AYA6"/>
<gene>
    <name evidence="1" type="primary">Cfap47_1</name>
    <name evidence="1" type="ORF">UPUEPO_R12497</name>
</gene>
<dbReference type="PANTHER" id="PTHR45912:SF3">
    <property type="entry name" value="CILIA- AND FLAGELLA-ASSOCIATED PROTEIN 47"/>
    <property type="match status" value="1"/>
</dbReference>
<keyword evidence="2" id="KW-1185">Reference proteome</keyword>